<sequence length="139" mass="16044">MDRPKPQIKIRILNKTVHDHRRNWALHLSEALWAYKITKSELMGESPFTLVYGSKTLMLMELTIPSMIVALTCGLHPKSCLEKTDVDEVFSAESLLKSPALFVGFRIIEWYSESNNEDAKLDQADLLEYLKLYEKFLVP</sequence>
<evidence type="ECO:0000313" key="2">
    <source>
        <dbReference type="Proteomes" id="UP000325577"/>
    </source>
</evidence>
<name>A0A5J5BZL6_9ASTE</name>
<dbReference type="OrthoDB" id="1934939at2759"/>
<protein>
    <submittedName>
        <fullName evidence="1">Uncharacterized protein</fullName>
    </submittedName>
</protein>
<reference evidence="1 2" key="1">
    <citation type="submission" date="2019-09" db="EMBL/GenBank/DDBJ databases">
        <title>A chromosome-level genome assembly of the Chinese tupelo Nyssa sinensis.</title>
        <authorList>
            <person name="Yang X."/>
            <person name="Kang M."/>
            <person name="Yang Y."/>
            <person name="Xiong H."/>
            <person name="Wang M."/>
            <person name="Zhang Z."/>
            <person name="Wang Z."/>
            <person name="Wu H."/>
            <person name="Ma T."/>
            <person name="Liu J."/>
            <person name="Xi Z."/>
        </authorList>
    </citation>
    <scope>NUCLEOTIDE SEQUENCE [LARGE SCALE GENOMIC DNA]</scope>
    <source>
        <strain evidence="1">J267</strain>
        <tissue evidence="1">Leaf</tissue>
    </source>
</reference>
<gene>
    <name evidence="1" type="ORF">F0562_003521</name>
</gene>
<dbReference type="InterPro" id="IPR036397">
    <property type="entry name" value="RNaseH_sf"/>
</dbReference>
<dbReference type="Gene3D" id="3.30.420.10">
    <property type="entry name" value="Ribonuclease H-like superfamily/Ribonuclease H"/>
    <property type="match status" value="1"/>
</dbReference>
<dbReference type="AlphaFoldDB" id="A0A5J5BZL6"/>
<proteinExistence type="predicted"/>
<dbReference type="Proteomes" id="UP000325577">
    <property type="component" value="Linkage Group LG1"/>
</dbReference>
<keyword evidence="2" id="KW-1185">Reference proteome</keyword>
<accession>A0A5J5BZL6</accession>
<dbReference type="GO" id="GO:0003676">
    <property type="term" value="F:nucleic acid binding"/>
    <property type="evidence" value="ECO:0007669"/>
    <property type="project" value="InterPro"/>
</dbReference>
<dbReference type="EMBL" id="CM018032">
    <property type="protein sequence ID" value="KAA8547092.1"/>
    <property type="molecule type" value="Genomic_DNA"/>
</dbReference>
<evidence type="ECO:0000313" key="1">
    <source>
        <dbReference type="EMBL" id="KAA8547092.1"/>
    </source>
</evidence>
<organism evidence="1 2">
    <name type="scientific">Nyssa sinensis</name>
    <dbReference type="NCBI Taxonomy" id="561372"/>
    <lineage>
        <taxon>Eukaryota</taxon>
        <taxon>Viridiplantae</taxon>
        <taxon>Streptophyta</taxon>
        <taxon>Embryophyta</taxon>
        <taxon>Tracheophyta</taxon>
        <taxon>Spermatophyta</taxon>
        <taxon>Magnoliopsida</taxon>
        <taxon>eudicotyledons</taxon>
        <taxon>Gunneridae</taxon>
        <taxon>Pentapetalae</taxon>
        <taxon>asterids</taxon>
        <taxon>Cornales</taxon>
        <taxon>Nyssaceae</taxon>
        <taxon>Nyssa</taxon>
    </lineage>
</organism>